<reference evidence="1 2" key="1">
    <citation type="submission" date="2019-09" db="EMBL/GenBank/DDBJ databases">
        <authorList>
            <person name="Ou C."/>
        </authorList>
    </citation>
    <scope>NUCLEOTIDE SEQUENCE [LARGE SCALE GENOMIC DNA]</scope>
    <source>
        <strain evidence="1">S2</strain>
        <tissue evidence="1">Leaf</tissue>
    </source>
</reference>
<sequence length="133" mass="15389">MMVLGLCQPELIERVLHHSELIDREFCIILTLHWSWKWLIAPKKGRAHRRNGIIDLCFNHPIPNPKWVEAKVARILPKSVKGAPEAEKKKQEEEVDKICKLEVTCKTELGSKIKFKQDSRENGSKLEALLDNE</sequence>
<organism evidence="1 2">
    <name type="scientific">Pyrus ussuriensis x Pyrus communis</name>
    <dbReference type="NCBI Taxonomy" id="2448454"/>
    <lineage>
        <taxon>Eukaryota</taxon>
        <taxon>Viridiplantae</taxon>
        <taxon>Streptophyta</taxon>
        <taxon>Embryophyta</taxon>
        <taxon>Tracheophyta</taxon>
        <taxon>Spermatophyta</taxon>
        <taxon>Magnoliopsida</taxon>
        <taxon>eudicotyledons</taxon>
        <taxon>Gunneridae</taxon>
        <taxon>Pentapetalae</taxon>
        <taxon>rosids</taxon>
        <taxon>fabids</taxon>
        <taxon>Rosales</taxon>
        <taxon>Rosaceae</taxon>
        <taxon>Amygdaloideae</taxon>
        <taxon>Maleae</taxon>
        <taxon>Pyrus</taxon>
    </lineage>
</organism>
<accession>A0A5N5HY20</accession>
<evidence type="ECO:0000313" key="1">
    <source>
        <dbReference type="EMBL" id="KAB2632489.1"/>
    </source>
</evidence>
<keyword evidence="2" id="KW-1185">Reference proteome</keyword>
<gene>
    <name evidence="1" type="ORF">D8674_028736</name>
</gene>
<protein>
    <submittedName>
        <fullName evidence="1">Uncharacterized protein</fullName>
    </submittedName>
</protein>
<dbReference type="Proteomes" id="UP000327157">
    <property type="component" value="Chromosome 6"/>
</dbReference>
<comment type="caution">
    <text evidence="1">The sequence shown here is derived from an EMBL/GenBank/DDBJ whole genome shotgun (WGS) entry which is preliminary data.</text>
</comment>
<evidence type="ECO:0000313" key="2">
    <source>
        <dbReference type="Proteomes" id="UP000327157"/>
    </source>
</evidence>
<dbReference type="EMBL" id="SMOL01000120">
    <property type="protein sequence ID" value="KAB2632489.1"/>
    <property type="molecule type" value="Genomic_DNA"/>
</dbReference>
<proteinExistence type="predicted"/>
<reference evidence="1 2" key="3">
    <citation type="submission" date="2019-11" db="EMBL/GenBank/DDBJ databases">
        <title>A de novo genome assembly of a pear dwarfing rootstock.</title>
        <authorList>
            <person name="Wang F."/>
            <person name="Wang J."/>
            <person name="Li S."/>
            <person name="Zhang Y."/>
            <person name="Fang M."/>
            <person name="Ma L."/>
            <person name="Zhao Y."/>
            <person name="Jiang S."/>
        </authorList>
    </citation>
    <scope>NUCLEOTIDE SEQUENCE [LARGE SCALE GENOMIC DNA]</scope>
    <source>
        <strain evidence="1">S2</strain>
        <tissue evidence="1">Leaf</tissue>
    </source>
</reference>
<name>A0A5N5HY20_9ROSA</name>
<dbReference type="AlphaFoldDB" id="A0A5N5HY20"/>
<reference evidence="2" key="2">
    <citation type="submission" date="2019-10" db="EMBL/GenBank/DDBJ databases">
        <title>A de novo genome assembly of a pear dwarfing rootstock.</title>
        <authorList>
            <person name="Wang F."/>
            <person name="Wang J."/>
            <person name="Li S."/>
            <person name="Zhang Y."/>
            <person name="Fang M."/>
            <person name="Ma L."/>
            <person name="Zhao Y."/>
            <person name="Jiang S."/>
        </authorList>
    </citation>
    <scope>NUCLEOTIDE SEQUENCE [LARGE SCALE GENOMIC DNA]</scope>
</reference>